<evidence type="ECO:0000313" key="3">
    <source>
        <dbReference type="EMBL" id="KTD08004.1"/>
    </source>
</evidence>
<evidence type="ECO:0000256" key="1">
    <source>
        <dbReference type="ARBA" id="ARBA00023239"/>
    </source>
</evidence>
<feature type="domain" description="ApeI dehydratase-like" evidence="2">
    <location>
        <begin position="186"/>
        <end position="275"/>
    </location>
</feature>
<dbReference type="Gene3D" id="3.10.129.10">
    <property type="entry name" value="Hotdog Thioesterase"/>
    <property type="match status" value="2"/>
</dbReference>
<comment type="caution">
    <text evidence="3">The sequence shown here is derived from an EMBL/GenBank/DDBJ whole genome shotgun (WGS) entry which is preliminary data.</text>
</comment>
<dbReference type="RefSeq" id="WP_058450070.1">
    <property type="nucleotide sequence ID" value="NZ_CAAAJF010000013.1"/>
</dbReference>
<dbReference type="InterPro" id="IPR054545">
    <property type="entry name" value="ApeI-like"/>
</dbReference>
<dbReference type="STRING" id="455.Ljam_2199"/>
<reference evidence="3 5" key="1">
    <citation type="submission" date="2015-11" db="EMBL/GenBank/DDBJ databases">
        <title>Genomic analysis of 38 Legionella species identifies large and diverse effector repertoires.</title>
        <authorList>
            <person name="Burstein D."/>
            <person name="Amaro F."/>
            <person name="Zusman T."/>
            <person name="Lifshitz Z."/>
            <person name="Cohen O."/>
            <person name="Gilbert J.A."/>
            <person name="Pupko T."/>
            <person name="Shuman H.A."/>
            <person name="Segal G."/>
        </authorList>
    </citation>
    <scope>NUCLEOTIDE SEQUENCE [LARGE SCALE GENOMIC DNA]</scope>
    <source>
        <strain evidence="3 5">JA-26-G1-E2</strain>
    </source>
</reference>
<dbReference type="AlphaFoldDB" id="A0A0W0UJF4"/>
<sequence>MRFLFVDRILQLSPGETIRGIKHITPDDAYLCYDDTGKLCFIPSLIGETLGQLAAWNVMFFNDFSLRPVAGVVASARVYRPAYIGETLELESFIERLDETAVQYHSIARINDETVFQVEGALGPLLPMDEFIDNQEVRGQFQEIYRPGDWSPSVNSKQIALNIEANPRVSKLSFDRIIASEPGISLVAEKSITGAAPFFPDHFPRKPVLPMTVLLECKLNLAREFLAQAQLHTAYQISELRKIKMNEFIYPGDIVTCYVKVKQQDNQQLILTYRSEVEGKRVCVLELVMTAKGC</sequence>
<dbReference type="EMBL" id="LYOZ01000045">
    <property type="protein sequence ID" value="OCH97294.1"/>
    <property type="molecule type" value="Genomic_DNA"/>
</dbReference>
<reference evidence="4 6" key="2">
    <citation type="submission" date="2016-05" db="EMBL/GenBank/DDBJ databases">
        <authorList>
            <person name="Prochazka B."/>
            <person name="Indra A."/>
            <person name="Hasenberger P."/>
            <person name="Blaschitz M."/>
            <person name="Wagner L."/>
            <person name="Wewalka G."/>
            <person name="Sorschag S."/>
            <person name="Schmid D."/>
            <person name="Ruppitsch W."/>
        </authorList>
    </citation>
    <scope>NUCLEOTIDE SEQUENCE [LARGE SCALE GENOMIC DNA]</scope>
    <source>
        <strain evidence="4 6">974010_12</strain>
    </source>
</reference>
<dbReference type="InterPro" id="IPR013114">
    <property type="entry name" value="FabA_FabZ"/>
</dbReference>
<dbReference type="PANTHER" id="PTHR30272:SF1">
    <property type="entry name" value="3-HYDROXYACYL-[ACYL-CARRIER-PROTEIN] DEHYDRATASE"/>
    <property type="match status" value="1"/>
</dbReference>
<accession>A0A0W0UJF4</accession>
<dbReference type="GO" id="GO:0016829">
    <property type="term" value="F:lyase activity"/>
    <property type="evidence" value="ECO:0007669"/>
    <property type="project" value="UniProtKB-KW"/>
</dbReference>
<dbReference type="PANTHER" id="PTHR30272">
    <property type="entry name" value="3-HYDROXYACYL-[ACYL-CARRIER-PROTEIN] DEHYDRATASE"/>
    <property type="match status" value="1"/>
</dbReference>
<keyword evidence="1" id="KW-0456">Lyase</keyword>
<evidence type="ECO:0000313" key="4">
    <source>
        <dbReference type="EMBL" id="OCH97294.1"/>
    </source>
</evidence>
<dbReference type="CDD" id="cd00493">
    <property type="entry name" value="FabA_FabZ"/>
    <property type="match status" value="1"/>
</dbReference>
<dbReference type="OrthoDB" id="4547918at2"/>
<dbReference type="EMBL" id="LNYG01000013">
    <property type="protein sequence ID" value="KTD08004.1"/>
    <property type="molecule type" value="Genomic_DNA"/>
</dbReference>
<dbReference type="InterPro" id="IPR029069">
    <property type="entry name" value="HotDog_dom_sf"/>
</dbReference>
<dbReference type="Pfam" id="PF22818">
    <property type="entry name" value="ApeI-like"/>
    <property type="match status" value="1"/>
</dbReference>
<protein>
    <submittedName>
        <fullName evidence="3 4">Hydroxymyristoyl-ACP dehydratase</fullName>
    </submittedName>
</protein>
<organism evidence="3 5">
    <name type="scientific">Legionella jamestowniensis</name>
    <dbReference type="NCBI Taxonomy" id="455"/>
    <lineage>
        <taxon>Bacteria</taxon>
        <taxon>Pseudomonadati</taxon>
        <taxon>Pseudomonadota</taxon>
        <taxon>Gammaproteobacteria</taxon>
        <taxon>Legionellales</taxon>
        <taxon>Legionellaceae</taxon>
        <taxon>Legionella</taxon>
    </lineage>
</organism>
<dbReference type="Proteomes" id="UP000093336">
    <property type="component" value="Unassembled WGS sequence"/>
</dbReference>
<gene>
    <name evidence="3" type="primary">fabA</name>
    <name evidence="4" type="ORF">A8135_03280</name>
    <name evidence="3" type="ORF">Ljam_2199</name>
</gene>
<dbReference type="Proteomes" id="UP000054715">
    <property type="component" value="Unassembled WGS sequence"/>
</dbReference>
<dbReference type="PATRIC" id="fig|455.5.peg.2318"/>
<name>A0A0W0UJF4_9GAMM</name>
<dbReference type="SUPFAM" id="SSF54637">
    <property type="entry name" value="Thioesterase/thiol ester dehydrase-isomerase"/>
    <property type="match status" value="2"/>
</dbReference>
<keyword evidence="6" id="KW-1185">Reference proteome</keyword>
<proteinExistence type="predicted"/>
<evidence type="ECO:0000259" key="2">
    <source>
        <dbReference type="Pfam" id="PF22818"/>
    </source>
</evidence>
<evidence type="ECO:0000313" key="6">
    <source>
        <dbReference type="Proteomes" id="UP000093336"/>
    </source>
</evidence>
<evidence type="ECO:0000313" key="5">
    <source>
        <dbReference type="Proteomes" id="UP000054715"/>
    </source>
</evidence>